<feature type="non-terminal residue" evidence="1">
    <location>
        <position position="1"/>
    </location>
</feature>
<dbReference type="PANTHER" id="PTHR10775:SF185">
    <property type="entry name" value="OS08G0208400 PROTEIN"/>
    <property type="match status" value="1"/>
</dbReference>
<dbReference type="EMBL" id="JACGWN010000003">
    <property type="protein sequence ID" value="KAL0455291.1"/>
    <property type="molecule type" value="Genomic_DNA"/>
</dbReference>
<proteinExistence type="predicted"/>
<name>A0AAW2XSM0_9LAMI</name>
<comment type="caution">
    <text evidence="1">The sequence shown here is derived from an EMBL/GenBank/DDBJ whole genome shotgun (WGS) entry which is preliminary data.</text>
</comment>
<accession>A0AAW2XSM0</accession>
<reference evidence="1" key="2">
    <citation type="journal article" date="2024" name="Plant">
        <title>Genomic evolution and insights into agronomic trait innovations of Sesamum species.</title>
        <authorList>
            <person name="Miao H."/>
            <person name="Wang L."/>
            <person name="Qu L."/>
            <person name="Liu H."/>
            <person name="Sun Y."/>
            <person name="Le M."/>
            <person name="Wang Q."/>
            <person name="Wei S."/>
            <person name="Zheng Y."/>
            <person name="Lin W."/>
            <person name="Duan Y."/>
            <person name="Cao H."/>
            <person name="Xiong S."/>
            <person name="Wang X."/>
            <person name="Wei L."/>
            <person name="Li C."/>
            <person name="Ma Q."/>
            <person name="Ju M."/>
            <person name="Zhao R."/>
            <person name="Li G."/>
            <person name="Mu C."/>
            <person name="Tian Q."/>
            <person name="Mei H."/>
            <person name="Zhang T."/>
            <person name="Gao T."/>
            <person name="Zhang H."/>
        </authorList>
    </citation>
    <scope>NUCLEOTIDE SEQUENCE</scope>
    <source>
        <strain evidence="1">KEN1</strain>
    </source>
</reference>
<dbReference type="PANTHER" id="PTHR10775">
    <property type="entry name" value="OS08G0208400 PROTEIN"/>
    <property type="match status" value="1"/>
</dbReference>
<reference evidence="1" key="1">
    <citation type="submission" date="2020-06" db="EMBL/GenBank/DDBJ databases">
        <authorList>
            <person name="Li T."/>
            <person name="Hu X."/>
            <person name="Zhang T."/>
            <person name="Song X."/>
            <person name="Zhang H."/>
            <person name="Dai N."/>
            <person name="Sheng W."/>
            <person name="Hou X."/>
            <person name="Wei L."/>
        </authorList>
    </citation>
    <scope>NUCLEOTIDE SEQUENCE</scope>
    <source>
        <strain evidence="1">KEN1</strain>
        <tissue evidence="1">Leaf</tissue>
    </source>
</reference>
<sequence>NKKALTKNRVEMKVARPRLIGEQIPDWVAKFNPAVEVLLTLSPGYSSEHSWMKKNILWELEYWGTHLIRHNLNVEKNVFDNIFNTVMDIKGKIKDNLNIRKDLMIICNRSELE</sequence>
<organism evidence="1">
    <name type="scientific">Sesamum latifolium</name>
    <dbReference type="NCBI Taxonomy" id="2727402"/>
    <lineage>
        <taxon>Eukaryota</taxon>
        <taxon>Viridiplantae</taxon>
        <taxon>Streptophyta</taxon>
        <taxon>Embryophyta</taxon>
        <taxon>Tracheophyta</taxon>
        <taxon>Spermatophyta</taxon>
        <taxon>Magnoliopsida</taxon>
        <taxon>eudicotyledons</taxon>
        <taxon>Gunneridae</taxon>
        <taxon>Pentapetalae</taxon>
        <taxon>asterids</taxon>
        <taxon>lamiids</taxon>
        <taxon>Lamiales</taxon>
        <taxon>Pedaliaceae</taxon>
        <taxon>Sesamum</taxon>
    </lineage>
</organism>
<protein>
    <submittedName>
        <fullName evidence="1">Uncharacterized protein</fullName>
    </submittedName>
</protein>
<feature type="non-terminal residue" evidence="1">
    <location>
        <position position="113"/>
    </location>
</feature>
<evidence type="ECO:0000313" key="1">
    <source>
        <dbReference type="EMBL" id="KAL0455291.1"/>
    </source>
</evidence>
<gene>
    <name evidence="1" type="ORF">Slati_0868300</name>
</gene>
<dbReference type="AlphaFoldDB" id="A0AAW2XSM0"/>